<evidence type="ECO:0000259" key="8">
    <source>
        <dbReference type="PROSITE" id="PS50850"/>
    </source>
</evidence>
<dbReference type="PANTHER" id="PTHR23517">
    <property type="entry name" value="RESISTANCE PROTEIN MDTM, PUTATIVE-RELATED-RELATED"/>
    <property type="match status" value="1"/>
</dbReference>
<feature type="transmembrane region" description="Helical" evidence="7">
    <location>
        <begin position="152"/>
        <end position="177"/>
    </location>
</feature>
<proteinExistence type="predicted"/>
<keyword evidence="2" id="KW-0813">Transport</keyword>
<protein>
    <submittedName>
        <fullName evidence="9">MFS transporter</fullName>
    </submittedName>
</protein>
<evidence type="ECO:0000256" key="6">
    <source>
        <dbReference type="ARBA" id="ARBA00023136"/>
    </source>
</evidence>
<keyword evidence="3" id="KW-1003">Cell membrane</keyword>
<feature type="domain" description="Major facilitator superfamily (MFS) profile" evidence="8">
    <location>
        <begin position="27"/>
        <end position="421"/>
    </location>
</feature>
<dbReference type="Pfam" id="PF07690">
    <property type="entry name" value="MFS_1"/>
    <property type="match status" value="1"/>
</dbReference>
<feature type="transmembrane region" description="Helical" evidence="7">
    <location>
        <begin position="288"/>
        <end position="309"/>
    </location>
</feature>
<feature type="transmembrane region" description="Helical" evidence="7">
    <location>
        <begin position="118"/>
        <end position="140"/>
    </location>
</feature>
<dbReference type="InterPro" id="IPR050171">
    <property type="entry name" value="MFS_Transporters"/>
</dbReference>
<dbReference type="EMBL" id="AP027732">
    <property type="protein sequence ID" value="BDZ50223.1"/>
    <property type="molecule type" value="Genomic_DNA"/>
</dbReference>
<sequence>MSFSVAQLGFPIQGAIVGRMPTQNRLAFWTCAAVLALALWTSGAATPVYPLYSADWHLTPFLTTSIFAVYPLVLVVVLLVFGDLSDAIGRRASILLGVVSSIVGVLLFAFAPDVGWVLVGRAFMGLGVGLSLSPATAKMIDIAGPSNSARTGAISTASTAVGLVFATLLGGALVQYAPFPLHLTYFVLLAVELVVLVLVWRLDRDRDPAARRWRPRGISVPRSLWGAVAAAAVSISASYALGAVVLSLGASIGKQLIGSDNAFVTGAIIAVSMVVIGVVALASRRIPLVVALPIAFVATALGFTSLVLAASAHSLGLFLAFCVLAGIGYSLLFAGGLQIVGRFAPAHHRAGTLSAVYLVAYLVQGGTALWLGSEATAGGLAHAVDVGAPVIVGLALLALVFVVVLVRPRRGARSAAPVAVE</sequence>
<feature type="transmembrane region" description="Helical" evidence="7">
    <location>
        <begin position="61"/>
        <end position="81"/>
    </location>
</feature>
<dbReference type="Proteomes" id="UP001321486">
    <property type="component" value="Chromosome"/>
</dbReference>
<keyword evidence="10" id="KW-1185">Reference proteome</keyword>
<evidence type="ECO:0000256" key="7">
    <source>
        <dbReference type="SAM" id="Phobius"/>
    </source>
</evidence>
<feature type="transmembrane region" description="Helical" evidence="7">
    <location>
        <begin position="315"/>
        <end position="340"/>
    </location>
</feature>
<feature type="transmembrane region" description="Helical" evidence="7">
    <location>
        <begin position="26"/>
        <end position="49"/>
    </location>
</feature>
<evidence type="ECO:0000256" key="4">
    <source>
        <dbReference type="ARBA" id="ARBA00022692"/>
    </source>
</evidence>
<keyword evidence="5 7" id="KW-1133">Transmembrane helix</keyword>
<dbReference type="InterPro" id="IPR036259">
    <property type="entry name" value="MFS_trans_sf"/>
</dbReference>
<feature type="transmembrane region" description="Helical" evidence="7">
    <location>
        <begin position="93"/>
        <end position="112"/>
    </location>
</feature>
<feature type="transmembrane region" description="Helical" evidence="7">
    <location>
        <begin position="262"/>
        <end position="281"/>
    </location>
</feature>
<evidence type="ECO:0000256" key="5">
    <source>
        <dbReference type="ARBA" id="ARBA00022989"/>
    </source>
</evidence>
<dbReference type="PROSITE" id="PS50850">
    <property type="entry name" value="MFS"/>
    <property type="match status" value="1"/>
</dbReference>
<feature type="transmembrane region" description="Helical" evidence="7">
    <location>
        <begin position="386"/>
        <end position="406"/>
    </location>
</feature>
<feature type="transmembrane region" description="Helical" evidence="7">
    <location>
        <begin position="352"/>
        <end position="371"/>
    </location>
</feature>
<gene>
    <name evidence="9" type="ORF">GCM10025867_24640</name>
</gene>
<evidence type="ECO:0000256" key="3">
    <source>
        <dbReference type="ARBA" id="ARBA00022475"/>
    </source>
</evidence>
<evidence type="ECO:0000256" key="2">
    <source>
        <dbReference type="ARBA" id="ARBA00022448"/>
    </source>
</evidence>
<dbReference type="InterPro" id="IPR020846">
    <property type="entry name" value="MFS_dom"/>
</dbReference>
<dbReference type="SUPFAM" id="SSF103473">
    <property type="entry name" value="MFS general substrate transporter"/>
    <property type="match status" value="1"/>
</dbReference>
<name>A0ABM8GP43_9MICO</name>
<keyword evidence="4 7" id="KW-0812">Transmembrane</keyword>
<keyword evidence="6 7" id="KW-0472">Membrane</keyword>
<accession>A0ABM8GP43</accession>
<evidence type="ECO:0000313" key="9">
    <source>
        <dbReference type="EMBL" id="BDZ50223.1"/>
    </source>
</evidence>
<comment type="subcellular location">
    <subcellularLocation>
        <location evidence="1">Cell membrane</location>
        <topology evidence="1">Multi-pass membrane protein</topology>
    </subcellularLocation>
</comment>
<dbReference type="Gene3D" id="1.20.1250.20">
    <property type="entry name" value="MFS general substrate transporter like domains"/>
    <property type="match status" value="1"/>
</dbReference>
<organism evidence="9 10">
    <name type="scientific">Frondihabitans sucicola</name>
    <dbReference type="NCBI Taxonomy" id="1268041"/>
    <lineage>
        <taxon>Bacteria</taxon>
        <taxon>Bacillati</taxon>
        <taxon>Actinomycetota</taxon>
        <taxon>Actinomycetes</taxon>
        <taxon>Micrococcales</taxon>
        <taxon>Microbacteriaceae</taxon>
        <taxon>Frondihabitans</taxon>
    </lineage>
</organism>
<feature type="transmembrane region" description="Helical" evidence="7">
    <location>
        <begin position="223"/>
        <end position="250"/>
    </location>
</feature>
<dbReference type="PANTHER" id="PTHR23517:SF3">
    <property type="entry name" value="INTEGRAL MEMBRANE TRANSPORT PROTEIN"/>
    <property type="match status" value="1"/>
</dbReference>
<evidence type="ECO:0000313" key="10">
    <source>
        <dbReference type="Proteomes" id="UP001321486"/>
    </source>
</evidence>
<reference evidence="10" key="1">
    <citation type="journal article" date="2019" name="Int. J. Syst. Evol. Microbiol.">
        <title>The Global Catalogue of Microorganisms (GCM) 10K type strain sequencing project: providing services to taxonomists for standard genome sequencing and annotation.</title>
        <authorList>
            <consortium name="The Broad Institute Genomics Platform"/>
            <consortium name="The Broad Institute Genome Sequencing Center for Infectious Disease"/>
            <person name="Wu L."/>
            <person name="Ma J."/>
        </authorList>
    </citation>
    <scope>NUCLEOTIDE SEQUENCE [LARGE SCALE GENOMIC DNA]</scope>
    <source>
        <strain evidence="10">NBRC 108728</strain>
    </source>
</reference>
<feature type="transmembrane region" description="Helical" evidence="7">
    <location>
        <begin position="183"/>
        <end position="202"/>
    </location>
</feature>
<evidence type="ECO:0000256" key="1">
    <source>
        <dbReference type="ARBA" id="ARBA00004651"/>
    </source>
</evidence>
<dbReference type="InterPro" id="IPR011701">
    <property type="entry name" value="MFS"/>
</dbReference>